<dbReference type="InterPro" id="IPR013783">
    <property type="entry name" value="Ig-like_fold"/>
</dbReference>
<dbReference type="Pfam" id="PF07686">
    <property type="entry name" value="V-set"/>
    <property type="match status" value="2"/>
</dbReference>
<evidence type="ECO:0000313" key="4">
    <source>
        <dbReference type="EMBL" id="ROL55454.1"/>
    </source>
</evidence>
<dbReference type="CDD" id="cd00099">
    <property type="entry name" value="IgV"/>
    <property type="match status" value="2"/>
</dbReference>
<keyword evidence="1" id="KW-0472">Membrane</keyword>
<evidence type="ECO:0000256" key="2">
    <source>
        <dbReference type="SAM" id="SignalP"/>
    </source>
</evidence>
<keyword evidence="2" id="KW-0732">Signal</keyword>
<keyword evidence="1" id="KW-0812">Transmembrane</keyword>
<organism evidence="4 5">
    <name type="scientific">Anabarilius grahami</name>
    <name type="common">Kanglang fish</name>
    <name type="synonym">Barilius grahami</name>
    <dbReference type="NCBI Taxonomy" id="495550"/>
    <lineage>
        <taxon>Eukaryota</taxon>
        <taxon>Metazoa</taxon>
        <taxon>Chordata</taxon>
        <taxon>Craniata</taxon>
        <taxon>Vertebrata</taxon>
        <taxon>Euteleostomi</taxon>
        <taxon>Actinopterygii</taxon>
        <taxon>Neopterygii</taxon>
        <taxon>Teleostei</taxon>
        <taxon>Ostariophysi</taxon>
        <taxon>Cypriniformes</taxon>
        <taxon>Xenocyprididae</taxon>
        <taxon>Xenocypridinae</taxon>
        <taxon>Xenocypridinae incertae sedis</taxon>
        <taxon>Anabarilius</taxon>
    </lineage>
</organism>
<comment type="caution">
    <text evidence="4">The sequence shown here is derived from an EMBL/GenBank/DDBJ whole genome shotgun (WGS) entry which is preliminary data.</text>
</comment>
<accession>A0A3N0ZB28</accession>
<feature type="signal peptide" evidence="2">
    <location>
        <begin position="1"/>
        <end position="20"/>
    </location>
</feature>
<dbReference type="EMBL" id="RJVU01000282">
    <property type="protein sequence ID" value="ROL55454.1"/>
    <property type="molecule type" value="Genomic_DNA"/>
</dbReference>
<evidence type="ECO:0000256" key="1">
    <source>
        <dbReference type="SAM" id="Phobius"/>
    </source>
</evidence>
<dbReference type="InterPro" id="IPR013106">
    <property type="entry name" value="Ig_V-set"/>
</dbReference>
<dbReference type="InterPro" id="IPR036179">
    <property type="entry name" value="Ig-like_dom_sf"/>
</dbReference>
<dbReference type="OrthoDB" id="8939957at2759"/>
<protein>
    <recommendedName>
        <fullName evidence="3">Immunoglobulin domain-containing protein</fullName>
    </recommendedName>
</protein>
<dbReference type="PANTHER" id="PTHR23267">
    <property type="entry name" value="IMMUNOGLOBULIN LIGHT CHAIN"/>
    <property type="match status" value="1"/>
</dbReference>
<dbReference type="Proteomes" id="UP000281406">
    <property type="component" value="Unassembled WGS sequence"/>
</dbReference>
<evidence type="ECO:0000313" key="5">
    <source>
        <dbReference type="Proteomes" id="UP000281406"/>
    </source>
</evidence>
<feature type="chain" id="PRO_5018220001" description="Immunoglobulin domain-containing protein" evidence="2">
    <location>
        <begin position="21"/>
        <end position="391"/>
    </location>
</feature>
<feature type="domain" description="Immunoglobulin" evidence="3">
    <location>
        <begin position="216"/>
        <end position="316"/>
    </location>
</feature>
<dbReference type="SUPFAM" id="SSF48726">
    <property type="entry name" value="Immunoglobulin"/>
    <property type="match status" value="2"/>
</dbReference>
<gene>
    <name evidence="4" type="ORF">DPX16_20830</name>
</gene>
<dbReference type="InterPro" id="IPR050150">
    <property type="entry name" value="IgV_Light_Chain"/>
</dbReference>
<evidence type="ECO:0000259" key="3">
    <source>
        <dbReference type="SMART" id="SM00409"/>
    </source>
</evidence>
<dbReference type="SMART" id="SM00409">
    <property type="entry name" value="IG"/>
    <property type="match status" value="2"/>
</dbReference>
<name>A0A3N0ZB28_ANAGA</name>
<proteinExistence type="predicted"/>
<feature type="transmembrane region" description="Helical" evidence="1">
    <location>
        <begin position="188"/>
        <end position="210"/>
    </location>
</feature>
<feature type="domain" description="Immunoglobulin" evidence="3">
    <location>
        <begin position="65"/>
        <end position="165"/>
    </location>
</feature>
<keyword evidence="5" id="KW-1185">Reference proteome</keyword>
<dbReference type="AlphaFoldDB" id="A0A3N0ZB28"/>
<sequence length="391" mass="44161">MKTLLLSLLCVFVWSQHTEGFTDQQVTLGQSVTVTYLTQEDSEGSGSGSGLDSVLLLVCQTTESLTDKQVNLGQNVTLDCQIDVKDVYWVFQKLTDSPVLILRTFSSGFTSSVIQDERFKDKYSSLTLSRLCISNITIDKLGIYYCVKKTVSGLKLSNGTRLYITEAARDQNHTEVNNNSQCPNTPQALIVLYAILSIVIFLAIIVLLVCQTTESLTDKQVNLGQNVTLDCQIDVSDVYWVFQKLTDSPVLILRTFLSGFTSSLIQDERFKDKYSSLTLSHLFISNITIDKLGIYYCVKTTVSGLRLSNGTRLYITVLLIFKLKKPTKSRQHRQNVEPEQLEDFNAAQYSEIELPTYSREENPKRINGTYVLLQKPKPHQRVQHNMNLQSC</sequence>
<dbReference type="InterPro" id="IPR003599">
    <property type="entry name" value="Ig_sub"/>
</dbReference>
<reference evidence="4 5" key="1">
    <citation type="submission" date="2018-10" db="EMBL/GenBank/DDBJ databases">
        <title>Genome assembly for a Yunnan-Guizhou Plateau 3E fish, Anabarilius grahami (Regan), and its evolutionary and genetic applications.</title>
        <authorList>
            <person name="Jiang W."/>
        </authorList>
    </citation>
    <scope>NUCLEOTIDE SEQUENCE [LARGE SCALE GENOMIC DNA]</scope>
    <source>
        <strain evidence="4">AG-KIZ</strain>
        <tissue evidence="4">Muscle</tissue>
    </source>
</reference>
<keyword evidence="1" id="KW-1133">Transmembrane helix</keyword>
<dbReference type="Gene3D" id="2.60.40.10">
    <property type="entry name" value="Immunoglobulins"/>
    <property type="match status" value="2"/>
</dbReference>